<sequence length="568" mass="62385">MTNLDNTCSSPTRSEPHHYRNRSLSEAVLVPQATITDDAAAPTVAANGNTNDHYDDVSVDLAEHHEALIGAAFHNQNNIDKQPTLATMGETPFADDGDEVVNHRVIATEVVKEPINFINAENILQNAIVLLDPRIPDCIHLIEAGRKRGLMVMAVIPKPNDGSKALIEFYPTAQALLEVGMHQVYEPPFGSKFDVVECAANLKTIEAQQNLRFLGVIPCREAAVDFSDILGALLGLSNVNDLGLASARRDKGLMKLAVANAGLRVAKYARLTHGQGKDISSAVEELELKYPVVVKTPRGMGTSDVFICKDEKEAMESSAHIVRGIGPDGRKTQYALLEEFIGGEEFALNLVASPTTPRGVQVTDIWMYHKINTDGTMVNTFQEMVDPQSRAYAELVRYAEGVCRAVGIKYGMAHVEIKAEFDERRNKWINPVMIEVGARLAGGRKAIMAENTIIGWHPFDAMVDAHCGFPVRMPPSFSPAQKCVQAFVPSDKNGILVGIKGGDFDRLPTYHDSVMLKKIGDKVVRARDIMSFAAYCWLIGEDSEAVLRDAKLAREEFMVEVEMDTIDE</sequence>
<evidence type="ECO:0000256" key="1">
    <source>
        <dbReference type="ARBA" id="ARBA00022598"/>
    </source>
</evidence>
<evidence type="ECO:0000256" key="3">
    <source>
        <dbReference type="ARBA" id="ARBA00022840"/>
    </source>
</evidence>
<keyword evidence="3 4" id="KW-0067">ATP-binding</keyword>
<accession>A0A7S2L398</accession>
<organism evidence="7">
    <name type="scientific">Skeletonema marinoi</name>
    <dbReference type="NCBI Taxonomy" id="267567"/>
    <lineage>
        <taxon>Eukaryota</taxon>
        <taxon>Sar</taxon>
        <taxon>Stramenopiles</taxon>
        <taxon>Ochrophyta</taxon>
        <taxon>Bacillariophyta</taxon>
        <taxon>Coscinodiscophyceae</taxon>
        <taxon>Thalassiosirophycidae</taxon>
        <taxon>Thalassiosirales</taxon>
        <taxon>Skeletonemataceae</taxon>
        <taxon>Skeletonema</taxon>
        <taxon>Skeletonema marinoi-dohrnii complex</taxon>
    </lineage>
</organism>
<protein>
    <recommendedName>
        <fullName evidence="6">ATP-grasp domain-containing protein</fullName>
    </recommendedName>
</protein>
<keyword evidence="1" id="KW-0436">Ligase</keyword>
<evidence type="ECO:0000256" key="2">
    <source>
        <dbReference type="ARBA" id="ARBA00022741"/>
    </source>
</evidence>
<proteinExistence type="predicted"/>
<name>A0A7S2L398_9STRA</name>
<dbReference type="PANTHER" id="PTHR43585">
    <property type="entry name" value="FUMIPYRROLE BIOSYNTHESIS PROTEIN C"/>
    <property type="match status" value="1"/>
</dbReference>
<dbReference type="PANTHER" id="PTHR43585:SF2">
    <property type="entry name" value="ATP-GRASP ENZYME FSQD"/>
    <property type="match status" value="1"/>
</dbReference>
<reference evidence="7" key="1">
    <citation type="submission" date="2021-01" db="EMBL/GenBank/DDBJ databases">
        <authorList>
            <person name="Corre E."/>
            <person name="Pelletier E."/>
            <person name="Niang G."/>
            <person name="Scheremetjew M."/>
            <person name="Finn R."/>
            <person name="Kale V."/>
            <person name="Holt S."/>
            <person name="Cochrane G."/>
            <person name="Meng A."/>
            <person name="Brown T."/>
            <person name="Cohen L."/>
        </authorList>
    </citation>
    <scope>NUCLEOTIDE SEQUENCE</scope>
    <source>
        <strain evidence="7">SM1012Den-03</strain>
    </source>
</reference>
<dbReference type="InterPro" id="IPR011761">
    <property type="entry name" value="ATP-grasp"/>
</dbReference>
<keyword evidence="2 4" id="KW-0547">Nucleotide-binding</keyword>
<evidence type="ECO:0000256" key="5">
    <source>
        <dbReference type="SAM" id="MobiDB-lite"/>
    </source>
</evidence>
<dbReference type="PROSITE" id="PS50975">
    <property type="entry name" value="ATP_GRASP"/>
    <property type="match status" value="1"/>
</dbReference>
<feature type="region of interest" description="Disordered" evidence="5">
    <location>
        <begin position="1"/>
        <end position="21"/>
    </location>
</feature>
<dbReference type="Gene3D" id="3.30.470.20">
    <property type="entry name" value="ATP-grasp fold, B domain"/>
    <property type="match status" value="1"/>
</dbReference>
<dbReference type="Pfam" id="PF13535">
    <property type="entry name" value="ATP-grasp_4"/>
    <property type="match status" value="1"/>
</dbReference>
<gene>
    <name evidence="7" type="ORF">SMAR0320_LOCUS8062</name>
</gene>
<dbReference type="AlphaFoldDB" id="A0A7S2L398"/>
<evidence type="ECO:0000313" key="7">
    <source>
        <dbReference type="EMBL" id="CAD9594110.1"/>
    </source>
</evidence>
<evidence type="ECO:0000259" key="6">
    <source>
        <dbReference type="PROSITE" id="PS50975"/>
    </source>
</evidence>
<evidence type="ECO:0000256" key="4">
    <source>
        <dbReference type="PROSITE-ProRule" id="PRU00409"/>
    </source>
</evidence>
<dbReference type="GO" id="GO:0005524">
    <property type="term" value="F:ATP binding"/>
    <property type="evidence" value="ECO:0007669"/>
    <property type="project" value="UniProtKB-UniRule"/>
</dbReference>
<dbReference type="GO" id="GO:0016874">
    <property type="term" value="F:ligase activity"/>
    <property type="evidence" value="ECO:0007669"/>
    <property type="project" value="UniProtKB-KW"/>
</dbReference>
<dbReference type="SUPFAM" id="SSF56059">
    <property type="entry name" value="Glutathione synthetase ATP-binding domain-like"/>
    <property type="match status" value="1"/>
</dbReference>
<feature type="domain" description="ATP-grasp" evidence="6">
    <location>
        <begin position="255"/>
        <end position="467"/>
    </location>
</feature>
<dbReference type="InterPro" id="IPR052032">
    <property type="entry name" value="ATP-dep_AA_Ligase"/>
</dbReference>
<dbReference type="GO" id="GO:0046872">
    <property type="term" value="F:metal ion binding"/>
    <property type="evidence" value="ECO:0007669"/>
    <property type="project" value="InterPro"/>
</dbReference>
<feature type="compositionally biased region" description="Polar residues" evidence="5">
    <location>
        <begin position="1"/>
        <end position="13"/>
    </location>
</feature>
<dbReference type="EMBL" id="HBGZ01011216">
    <property type="protein sequence ID" value="CAD9594110.1"/>
    <property type="molecule type" value="Transcribed_RNA"/>
</dbReference>